<dbReference type="eggNOG" id="COG4191">
    <property type="taxonomic scope" value="Bacteria"/>
</dbReference>
<dbReference type="OrthoDB" id="2521613at2"/>
<organism evidence="11 12">
    <name type="scientific">Pseudoalteromonas tunicata D2</name>
    <dbReference type="NCBI Taxonomy" id="87626"/>
    <lineage>
        <taxon>Bacteria</taxon>
        <taxon>Pseudomonadati</taxon>
        <taxon>Pseudomonadota</taxon>
        <taxon>Gammaproteobacteria</taxon>
        <taxon>Alteromonadales</taxon>
        <taxon>Pseudoalteromonadaceae</taxon>
        <taxon>Pseudoalteromonas</taxon>
    </lineage>
</organism>
<dbReference type="InterPro" id="IPR003661">
    <property type="entry name" value="HisK_dim/P_dom"/>
</dbReference>
<keyword evidence="7" id="KW-0175">Coiled coil</keyword>
<dbReference type="PANTHER" id="PTHR43065:SF47">
    <property type="match status" value="1"/>
</dbReference>
<keyword evidence="4" id="KW-0597">Phosphoprotein</keyword>
<dbReference type="GO" id="GO:0000155">
    <property type="term" value="F:phosphorelay sensor kinase activity"/>
    <property type="evidence" value="ECO:0007669"/>
    <property type="project" value="InterPro"/>
</dbReference>
<keyword evidence="6 11" id="KW-0418">Kinase</keyword>
<dbReference type="Gene3D" id="1.10.287.130">
    <property type="match status" value="1"/>
</dbReference>
<feature type="transmembrane region" description="Helical" evidence="8">
    <location>
        <begin position="13"/>
        <end position="36"/>
    </location>
</feature>
<evidence type="ECO:0000256" key="2">
    <source>
        <dbReference type="ARBA" id="ARBA00004370"/>
    </source>
</evidence>
<dbReference type="STRING" id="87626.PTD2_14702"/>
<feature type="domain" description="HAMP" evidence="10">
    <location>
        <begin position="190"/>
        <end position="243"/>
    </location>
</feature>
<dbReference type="EC" id="2.7.13.3" evidence="3"/>
<dbReference type="SUPFAM" id="SSF47384">
    <property type="entry name" value="Homodimeric domain of signal transducing histidine kinase"/>
    <property type="match status" value="1"/>
</dbReference>
<evidence type="ECO:0000313" key="12">
    <source>
        <dbReference type="Proteomes" id="UP000006201"/>
    </source>
</evidence>
<keyword evidence="12" id="KW-1185">Reference proteome</keyword>
<evidence type="ECO:0000256" key="3">
    <source>
        <dbReference type="ARBA" id="ARBA00012438"/>
    </source>
</evidence>
<dbReference type="PROSITE" id="PS50885">
    <property type="entry name" value="HAMP"/>
    <property type="match status" value="1"/>
</dbReference>
<dbReference type="GO" id="GO:0016020">
    <property type="term" value="C:membrane"/>
    <property type="evidence" value="ECO:0007669"/>
    <property type="project" value="UniProtKB-SubCell"/>
</dbReference>
<dbReference type="RefSeq" id="WP_009838560.1">
    <property type="nucleotide sequence ID" value="NZ_AAOH01000006.1"/>
</dbReference>
<dbReference type="Gene3D" id="6.10.340.10">
    <property type="match status" value="1"/>
</dbReference>
<evidence type="ECO:0000259" key="10">
    <source>
        <dbReference type="PROSITE" id="PS50885"/>
    </source>
</evidence>
<dbReference type="InterPro" id="IPR003594">
    <property type="entry name" value="HATPase_dom"/>
</dbReference>
<keyword evidence="5" id="KW-0808">Transferase</keyword>
<feature type="coiled-coil region" evidence="7">
    <location>
        <begin position="242"/>
        <end position="290"/>
    </location>
</feature>
<dbReference type="PROSITE" id="PS50109">
    <property type="entry name" value="HIS_KIN"/>
    <property type="match status" value="1"/>
</dbReference>
<dbReference type="CDD" id="cd00082">
    <property type="entry name" value="HisKA"/>
    <property type="match status" value="1"/>
</dbReference>
<evidence type="ECO:0000256" key="1">
    <source>
        <dbReference type="ARBA" id="ARBA00000085"/>
    </source>
</evidence>
<sequence length="539" mass="60812">MLAAGSTTSIRKALIRTVMLITTLCLILSISVSTYLDIEKQRSFALEKLVTYADIIAFNAQVSLLFNDRETEQKRLEGFRAATVIENIHIYKIDEFTDEITFFTSFSATNIPPIPTRENKLVGATKPVFIENHIDIVRPIAFEGIIQGYVYIRGGMTALNDYIREKLIINVVVALSVLTLVFLITLRIQRRFTQPIEALSKLVQDVSRNKNYDVRAPYAEISELNQLGNNLNILFSRTQNQLERQRKDELEIRQLNQNLEEKVNHRTIALKEANQELLNTLERMHQYQNKIVENEKMASLGQMVAGVAHEVNTPIGLGVTSSTLLRDKLFEVQTAFKNKTLTASQMERFINDGIENLDLIYRNLNRAANLVSSFKQVAVNQDTELSTKVNIPELFNNVLLTMKTELSATAHKVNIDCPSHLIIQSKAGPLQLILQNLISNSLIHGLSPESPGNIKIEVKQNKKGVRIDYFDDGKGMPSFIRKKIFDPFVTTRRGEGGSGLGMHLVYNLVTQALNGSIVLVDEHEKGVHFIIELPLDEGR</sequence>
<evidence type="ECO:0000256" key="5">
    <source>
        <dbReference type="ARBA" id="ARBA00022679"/>
    </source>
</evidence>
<dbReference type="SUPFAM" id="SSF55874">
    <property type="entry name" value="ATPase domain of HSP90 chaperone/DNA topoisomerase II/histidine kinase"/>
    <property type="match status" value="1"/>
</dbReference>
<keyword evidence="8" id="KW-0472">Membrane</keyword>
<evidence type="ECO:0000259" key="9">
    <source>
        <dbReference type="PROSITE" id="PS50109"/>
    </source>
</evidence>
<dbReference type="InterPro" id="IPR004358">
    <property type="entry name" value="Sig_transdc_His_kin-like_C"/>
</dbReference>
<dbReference type="InterPro" id="IPR036097">
    <property type="entry name" value="HisK_dim/P_sf"/>
</dbReference>
<evidence type="ECO:0000256" key="8">
    <source>
        <dbReference type="SAM" id="Phobius"/>
    </source>
</evidence>
<protein>
    <recommendedName>
        <fullName evidence="3">histidine kinase</fullName>
        <ecNumber evidence="3">2.7.13.3</ecNumber>
    </recommendedName>
</protein>
<dbReference type="InterPro" id="IPR036890">
    <property type="entry name" value="HATPase_C_sf"/>
</dbReference>
<feature type="transmembrane region" description="Helical" evidence="8">
    <location>
        <begin position="167"/>
        <end position="186"/>
    </location>
</feature>
<reference evidence="11 12" key="1">
    <citation type="submission" date="2006-02" db="EMBL/GenBank/DDBJ databases">
        <authorList>
            <person name="Moran M.A."/>
            <person name="Kjelleberg S."/>
            <person name="Egan S."/>
            <person name="Saunders N."/>
            <person name="Thomas T."/>
            <person name="Ferriera S."/>
            <person name="Johnson J."/>
            <person name="Kravitz S."/>
            <person name="Halpern A."/>
            <person name="Remington K."/>
            <person name="Beeson K."/>
            <person name="Tran B."/>
            <person name="Rogers Y.-H."/>
            <person name="Friedman R."/>
            <person name="Venter J.C."/>
        </authorList>
    </citation>
    <scope>NUCLEOTIDE SEQUENCE [LARGE SCALE GENOMIC DNA]</scope>
    <source>
        <strain evidence="11 12">D2</strain>
    </source>
</reference>
<evidence type="ECO:0000256" key="4">
    <source>
        <dbReference type="ARBA" id="ARBA00022553"/>
    </source>
</evidence>
<comment type="catalytic activity">
    <reaction evidence="1">
        <text>ATP + protein L-histidine = ADP + protein N-phospho-L-histidine.</text>
        <dbReference type="EC" id="2.7.13.3"/>
    </reaction>
</comment>
<dbReference type="Proteomes" id="UP000006201">
    <property type="component" value="Unassembled WGS sequence"/>
</dbReference>
<evidence type="ECO:0000256" key="6">
    <source>
        <dbReference type="ARBA" id="ARBA00022777"/>
    </source>
</evidence>
<dbReference type="PRINTS" id="PR00344">
    <property type="entry name" value="BCTRLSENSOR"/>
</dbReference>
<feature type="domain" description="Histidine kinase" evidence="9">
    <location>
        <begin position="306"/>
        <end position="537"/>
    </location>
</feature>
<comment type="subcellular location">
    <subcellularLocation>
        <location evidence="2">Membrane</location>
    </subcellularLocation>
</comment>
<evidence type="ECO:0000256" key="7">
    <source>
        <dbReference type="SAM" id="Coils"/>
    </source>
</evidence>
<gene>
    <name evidence="11" type="ORF">PTD2_14702</name>
</gene>
<comment type="caution">
    <text evidence="11">The sequence shown here is derived from an EMBL/GenBank/DDBJ whole genome shotgun (WGS) entry which is preliminary data.</text>
</comment>
<keyword evidence="8" id="KW-0812">Transmembrane</keyword>
<proteinExistence type="predicted"/>
<dbReference type="AlphaFoldDB" id="A4CCK5"/>
<name>A4CCK5_9GAMM</name>
<dbReference type="Gene3D" id="3.30.565.10">
    <property type="entry name" value="Histidine kinase-like ATPase, C-terminal domain"/>
    <property type="match status" value="1"/>
</dbReference>
<dbReference type="SMART" id="SM00387">
    <property type="entry name" value="HATPase_c"/>
    <property type="match status" value="1"/>
</dbReference>
<dbReference type="PANTHER" id="PTHR43065">
    <property type="entry name" value="SENSOR HISTIDINE KINASE"/>
    <property type="match status" value="1"/>
</dbReference>
<keyword evidence="8" id="KW-1133">Transmembrane helix</keyword>
<dbReference type="CDD" id="cd00075">
    <property type="entry name" value="HATPase"/>
    <property type="match status" value="1"/>
</dbReference>
<dbReference type="HOGENOM" id="CLU_000445_133_5_6"/>
<evidence type="ECO:0000313" key="11">
    <source>
        <dbReference type="EMBL" id="EAR27298.1"/>
    </source>
</evidence>
<dbReference type="InterPro" id="IPR005467">
    <property type="entry name" value="His_kinase_dom"/>
</dbReference>
<dbReference type="EMBL" id="AAOH01000006">
    <property type="protein sequence ID" value="EAR27298.1"/>
    <property type="molecule type" value="Genomic_DNA"/>
</dbReference>
<dbReference type="InterPro" id="IPR003660">
    <property type="entry name" value="HAMP_dom"/>
</dbReference>
<dbReference type="Pfam" id="PF02518">
    <property type="entry name" value="HATPase_c"/>
    <property type="match status" value="1"/>
</dbReference>
<accession>A4CCK5</accession>